<accession>A0A6A6ZFF9</accession>
<protein>
    <submittedName>
        <fullName evidence="3">Uncharacterized protein</fullName>
    </submittedName>
</protein>
<evidence type="ECO:0000256" key="1">
    <source>
        <dbReference type="SAM" id="Coils"/>
    </source>
</evidence>
<feature type="region of interest" description="Disordered" evidence="2">
    <location>
        <begin position="202"/>
        <end position="229"/>
    </location>
</feature>
<proteinExistence type="predicted"/>
<dbReference type="Proteomes" id="UP000799424">
    <property type="component" value="Unassembled WGS sequence"/>
</dbReference>
<evidence type="ECO:0000256" key="2">
    <source>
        <dbReference type="SAM" id="MobiDB-lite"/>
    </source>
</evidence>
<dbReference type="OrthoDB" id="5369347at2759"/>
<dbReference type="AlphaFoldDB" id="A0A6A6ZFF9"/>
<keyword evidence="1" id="KW-0175">Coiled coil</keyword>
<reference evidence="3" key="1">
    <citation type="journal article" date="2020" name="Stud. Mycol.">
        <title>101 Dothideomycetes genomes: a test case for predicting lifestyles and emergence of pathogens.</title>
        <authorList>
            <person name="Haridas S."/>
            <person name="Albert R."/>
            <person name="Binder M."/>
            <person name="Bloem J."/>
            <person name="Labutti K."/>
            <person name="Salamov A."/>
            <person name="Andreopoulos B."/>
            <person name="Baker S."/>
            <person name="Barry K."/>
            <person name="Bills G."/>
            <person name="Bluhm B."/>
            <person name="Cannon C."/>
            <person name="Castanera R."/>
            <person name="Culley D."/>
            <person name="Daum C."/>
            <person name="Ezra D."/>
            <person name="Gonzalez J."/>
            <person name="Henrissat B."/>
            <person name="Kuo A."/>
            <person name="Liang C."/>
            <person name="Lipzen A."/>
            <person name="Lutzoni F."/>
            <person name="Magnuson J."/>
            <person name="Mondo S."/>
            <person name="Nolan M."/>
            <person name="Ohm R."/>
            <person name="Pangilinan J."/>
            <person name="Park H.-J."/>
            <person name="Ramirez L."/>
            <person name="Alfaro M."/>
            <person name="Sun H."/>
            <person name="Tritt A."/>
            <person name="Yoshinaga Y."/>
            <person name="Zwiers L.-H."/>
            <person name="Turgeon B."/>
            <person name="Goodwin S."/>
            <person name="Spatafora J."/>
            <person name="Crous P."/>
            <person name="Grigoriev I."/>
        </authorList>
    </citation>
    <scope>NUCLEOTIDE SEQUENCE</scope>
    <source>
        <strain evidence="3">CBS 113818</strain>
    </source>
</reference>
<evidence type="ECO:0000313" key="3">
    <source>
        <dbReference type="EMBL" id="KAF2818927.1"/>
    </source>
</evidence>
<organism evidence="3 4">
    <name type="scientific">Ophiobolus disseminans</name>
    <dbReference type="NCBI Taxonomy" id="1469910"/>
    <lineage>
        <taxon>Eukaryota</taxon>
        <taxon>Fungi</taxon>
        <taxon>Dikarya</taxon>
        <taxon>Ascomycota</taxon>
        <taxon>Pezizomycotina</taxon>
        <taxon>Dothideomycetes</taxon>
        <taxon>Pleosporomycetidae</taxon>
        <taxon>Pleosporales</taxon>
        <taxon>Pleosporineae</taxon>
        <taxon>Phaeosphaeriaceae</taxon>
        <taxon>Ophiobolus</taxon>
    </lineage>
</organism>
<evidence type="ECO:0000313" key="4">
    <source>
        <dbReference type="Proteomes" id="UP000799424"/>
    </source>
</evidence>
<keyword evidence="4" id="KW-1185">Reference proteome</keyword>
<feature type="compositionally biased region" description="Low complexity" evidence="2">
    <location>
        <begin position="210"/>
        <end position="225"/>
    </location>
</feature>
<sequence length="640" mass="71311">MPGGRPRKFATFAEAKKEDNRQQYLRRRQQVVRPEFIAYDPQIAVDYPTTTPTHIGLRISPDIPIPKDLTGLLDDEPQDNHTTDRASALIPTHNHDPEIAEQIRLAQENEREWNKEQAEYEAALADQIEERVTRTAEGIIEMQLCAASIDTTADTAAAGALEAVSLLDEDDLLAVGNSNDLEARRSPIVVTPKATVETVCNVPAPRQRRLTSSSHSSGRSSRNKSALPAQTNTLLGWLQPVALRPSGPRVLPPPAEQRLLNTNLSDYPTRMSANSTPITGTAAPRVVSRAGSLIPEPHENTATKLAKQLRLDCQSAFEGTSPAACPEDAGTPDENLPRNLCLSQHHYSSAKDRAANTTFDVDSLCCFPSSLGIACQGINWFPQSHAFLNFSQDVHFSLNVPAYNSRGDLKERRLPLHKIPHYCIGTAVGMDSLSLFVFFPKLHMDSSYEHSTYLSTEDQQLWYDAVLFPALTKTLGDSNLAQHYPVSAQVASLDAAALAAESFARKEVAREQLLKYVLQPQYLADLSFRTTTPPPPEFPTSIEIVNRRTINNLVTAAEPHRHKGALELKSARESHTTAILYSPRKIRNARARRLEKDRKNEEEQLEKLRMKDLSAEAKLITQERTRIAREERVKEKERRA</sequence>
<name>A0A6A6ZFF9_9PLEO</name>
<gene>
    <name evidence="3" type="ORF">CC86DRAFT_432698</name>
</gene>
<feature type="coiled-coil region" evidence="1">
    <location>
        <begin position="584"/>
        <end position="618"/>
    </location>
</feature>
<dbReference type="EMBL" id="MU006248">
    <property type="protein sequence ID" value="KAF2818927.1"/>
    <property type="molecule type" value="Genomic_DNA"/>
</dbReference>